<dbReference type="InterPro" id="IPR008201">
    <property type="entry name" value="HepT-like"/>
</dbReference>
<organism evidence="5 6">
    <name type="scientific">Alteribacillus persepolensis</name>
    <dbReference type="NCBI Taxonomy" id="568899"/>
    <lineage>
        <taxon>Bacteria</taxon>
        <taxon>Bacillati</taxon>
        <taxon>Bacillota</taxon>
        <taxon>Bacilli</taxon>
        <taxon>Bacillales</taxon>
        <taxon>Bacillaceae</taxon>
        <taxon>Alteribacillus</taxon>
    </lineage>
</organism>
<dbReference type="PANTHER" id="PTHR33397">
    <property type="entry name" value="UPF0331 PROTEIN YUTE"/>
    <property type="match status" value="1"/>
</dbReference>
<evidence type="ECO:0000256" key="2">
    <source>
        <dbReference type="ARBA" id="ARBA00022722"/>
    </source>
</evidence>
<dbReference type="GO" id="GO:0004540">
    <property type="term" value="F:RNA nuclease activity"/>
    <property type="evidence" value="ECO:0007669"/>
    <property type="project" value="InterPro"/>
</dbReference>
<dbReference type="PANTHER" id="PTHR33397:SF5">
    <property type="entry name" value="RNASE YUTE-RELATED"/>
    <property type="match status" value="1"/>
</dbReference>
<dbReference type="STRING" id="568899.SAMN05192534_10864"/>
<keyword evidence="6" id="KW-1185">Reference proteome</keyword>
<keyword evidence="1" id="KW-1277">Toxin-antitoxin system</keyword>
<evidence type="ECO:0000313" key="6">
    <source>
        <dbReference type="Proteomes" id="UP000199163"/>
    </source>
</evidence>
<dbReference type="RefSeq" id="WP_091272926.1">
    <property type="nucleotide sequence ID" value="NZ_FNDK01000008.1"/>
</dbReference>
<dbReference type="Gene3D" id="1.20.120.580">
    <property type="entry name" value="bsu32300-like"/>
    <property type="match status" value="1"/>
</dbReference>
<sequence length="149" mass="17437">MYFVDRKKIEDILQYMERIHQSFQQIHNLESPVEQLALERMAQGWIEGMIDVGNQMIDGFIMRDPGSYEDILDILEDEEVISAEETKGLKHVLTLRKELVQHYTGIQHDSFQHIMLEEKNAMAAFPDNIRNYLEKELGPVSAFLPEEDK</sequence>
<proteinExistence type="inferred from homology"/>
<evidence type="ECO:0000313" key="5">
    <source>
        <dbReference type="EMBL" id="SDH62315.1"/>
    </source>
</evidence>
<gene>
    <name evidence="5" type="ORF">SAMN05192534_10864</name>
</gene>
<dbReference type="EMBL" id="FNDK01000008">
    <property type="protein sequence ID" value="SDH62315.1"/>
    <property type="molecule type" value="Genomic_DNA"/>
</dbReference>
<dbReference type="GO" id="GO:0110001">
    <property type="term" value="C:toxin-antitoxin complex"/>
    <property type="evidence" value="ECO:0007669"/>
    <property type="project" value="InterPro"/>
</dbReference>
<evidence type="ECO:0000256" key="1">
    <source>
        <dbReference type="ARBA" id="ARBA00022649"/>
    </source>
</evidence>
<comment type="similarity">
    <text evidence="4">Belongs to the HepT RNase toxin family.</text>
</comment>
<reference evidence="5 6" key="1">
    <citation type="submission" date="2016-10" db="EMBL/GenBank/DDBJ databases">
        <authorList>
            <person name="de Groot N.N."/>
        </authorList>
    </citation>
    <scope>NUCLEOTIDE SEQUENCE [LARGE SCALE GENOMIC DNA]</scope>
    <source>
        <strain evidence="5 6">DSM 21632</strain>
    </source>
</reference>
<evidence type="ECO:0000256" key="4">
    <source>
        <dbReference type="ARBA" id="ARBA00024207"/>
    </source>
</evidence>
<protein>
    <submittedName>
        <fullName evidence="5">Uncharacterized conserved protein YutE, UPF0331/DUF86 family</fullName>
    </submittedName>
</protein>
<name>A0A1G8DXL1_9BACI</name>
<dbReference type="Pfam" id="PF01934">
    <property type="entry name" value="HepT-like"/>
    <property type="match status" value="1"/>
</dbReference>
<dbReference type="Proteomes" id="UP000199163">
    <property type="component" value="Unassembled WGS sequence"/>
</dbReference>
<dbReference type="OrthoDB" id="2375467at2"/>
<evidence type="ECO:0000256" key="3">
    <source>
        <dbReference type="ARBA" id="ARBA00022801"/>
    </source>
</evidence>
<keyword evidence="3" id="KW-0378">Hydrolase</keyword>
<dbReference type="AlphaFoldDB" id="A0A1G8DXL1"/>
<keyword evidence="2" id="KW-0540">Nuclease</keyword>
<dbReference type="InterPro" id="IPR052379">
    <property type="entry name" value="Type_VII_TA_RNase"/>
</dbReference>
<dbReference type="InterPro" id="IPR037038">
    <property type="entry name" value="HepT-like_sf"/>
</dbReference>
<accession>A0A1G8DXL1</accession>
<dbReference type="GO" id="GO:0016787">
    <property type="term" value="F:hydrolase activity"/>
    <property type="evidence" value="ECO:0007669"/>
    <property type="project" value="UniProtKB-KW"/>
</dbReference>